<feature type="compositionally biased region" description="Low complexity" evidence="1">
    <location>
        <begin position="288"/>
        <end position="318"/>
    </location>
</feature>
<feature type="compositionally biased region" description="Low complexity" evidence="1">
    <location>
        <begin position="554"/>
        <end position="611"/>
    </location>
</feature>
<feature type="region of interest" description="Disordered" evidence="1">
    <location>
        <begin position="1"/>
        <end position="236"/>
    </location>
</feature>
<feature type="compositionally biased region" description="Basic and acidic residues" evidence="1">
    <location>
        <begin position="53"/>
        <end position="65"/>
    </location>
</feature>
<feature type="compositionally biased region" description="Acidic residues" evidence="1">
    <location>
        <begin position="757"/>
        <end position="780"/>
    </location>
</feature>
<feature type="region of interest" description="Disordered" evidence="1">
    <location>
        <begin position="362"/>
        <end position="386"/>
    </location>
</feature>
<feature type="region of interest" description="Disordered" evidence="1">
    <location>
        <begin position="407"/>
        <end position="535"/>
    </location>
</feature>
<feature type="compositionally biased region" description="Low complexity" evidence="1">
    <location>
        <begin position="643"/>
        <end position="664"/>
    </location>
</feature>
<feature type="compositionally biased region" description="Acidic residues" evidence="1">
    <location>
        <begin position="182"/>
        <end position="195"/>
    </location>
</feature>
<feature type="compositionally biased region" description="Pro residues" evidence="1">
    <location>
        <begin position="207"/>
        <end position="234"/>
    </location>
</feature>
<feature type="compositionally biased region" description="Basic residues" evidence="1">
    <location>
        <begin position="738"/>
        <end position="750"/>
    </location>
</feature>
<feature type="region of interest" description="Disordered" evidence="1">
    <location>
        <begin position="553"/>
        <end position="616"/>
    </location>
</feature>
<feature type="region of interest" description="Disordered" evidence="1">
    <location>
        <begin position="712"/>
        <end position="809"/>
    </location>
</feature>
<organism evidence="2 3">
    <name type="scientific">Mycena belliarum</name>
    <dbReference type="NCBI Taxonomy" id="1033014"/>
    <lineage>
        <taxon>Eukaryota</taxon>
        <taxon>Fungi</taxon>
        <taxon>Dikarya</taxon>
        <taxon>Basidiomycota</taxon>
        <taxon>Agaricomycotina</taxon>
        <taxon>Agaricomycetes</taxon>
        <taxon>Agaricomycetidae</taxon>
        <taxon>Agaricales</taxon>
        <taxon>Marasmiineae</taxon>
        <taxon>Mycenaceae</taxon>
        <taxon>Mycena</taxon>
    </lineage>
</organism>
<feature type="region of interest" description="Disordered" evidence="1">
    <location>
        <begin position="643"/>
        <end position="682"/>
    </location>
</feature>
<feature type="compositionally biased region" description="Pro residues" evidence="1">
    <location>
        <begin position="524"/>
        <end position="534"/>
    </location>
</feature>
<feature type="compositionally biased region" description="Pro residues" evidence="1">
    <location>
        <begin position="328"/>
        <end position="340"/>
    </location>
</feature>
<sequence>MGQSSSRPLPPPPPPTTSAASASLSPGELATPTPRPRHRPASWRNSLRGLVKRNNDSDGDPEARRPATPLPSESPDDDELTTPTPRPQSHRHASWRNSLRGLVKRNSNCGPESATPTPPMSAPSASTSPDDVADVELPPTRQLRHRRASWRNSLRGLVKRNSDTGRASRRWSRRPATPSPPEDVDEAETDVEPEDPPPPTVSVRPATPMPPALPAPPPPPVPPVTGAPPAPRAFPAPGTLVVVQGVVHTTDIPPATPTPAISSSSIDVLGTLLTVAAQATAASLLTGSGSTSFLPRAVPASSPPSTSTSSTRRTPWSALRDRLATPPASFPPFAPAPPGQSPQDERAVMLAEMARAFNLGLGIGVPPRGSENSEGSEAETPVAPEPAAGTFERFLVDLQAELRVALGPASAVPEGSTGEDSTRSEDEHPGSDSNHSHITGHEDAGSAGSHARIDSNDSHNDLDEQIVHQGTGSDSSHARTDSDDSAHLDVDADDERSRSQSPNADSEPPARPAAPTPVSASAPVPAPSPPPSPSLTPAVNWWRLYRFPPIVARGPPSAGTPTPSTPGSTLSAPSTVGWDSSASTAPSSPALSGEGASPSSDTPAATPADAAPTPPSQTVVPVIVVGLQSVRLGPGGAGVWGLPQAAARAPPSTSPAPSSTADASGQSMGSAEAAREEHEWGADVEAARANLAAFGHVDGAQDVYEADVMGEAEERERREAREMGAGEGQDGDGESSVQRRRRSWWRRRSAARGVGDADAEVEQEDADWEDEDEDEDEEEVREGRRDGDEADGQRAEEGATAADSVPTLTTTPVAGVEGAAGADSSRTFLIYVIGGYYPPEHGILAGGGVEGFEALL</sequence>
<dbReference type="Proteomes" id="UP001222325">
    <property type="component" value="Unassembled WGS sequence"/>
</dbReference>
<evidence type="ECO:0000313" key="2">
    <source>
        <dbReference type="EMBL" id="KAJ7086389.1"/>
    </source>
</evidence>
<feature type="compositionally biased region" description="Low complexity" evidence="1">
    <location>
        <begin position="17"/>
        <end position="26"/>
    </location>
</feature>
<protein>
    <submittedName>
        <fullName evidence="2">Uncharacterized protein</fullName>
    </submittedName>
</protein>
<keyword evidence="3" id="KW-1185">Reference proteome</keyword>
<feature type="compositionally biased region" description="Basic and acidic residues" evidence="1">
    <location>
        <begin position="476"/>
        <end position="498"/>
    </location>
</feature>
<accession>A0AAD6XTM2</accession>
<feature type="compositionally biased region" description="Basic and acidic residues" evidence="1">
    <location>
        <begin position="712"/>
        <end position="724"/>
    </location>
</feature>
<evidence type="ECO:0000256" key="1">
    <source>
        <dbReference type="SAM" id="MobiDB-lite"/>
    </source>
</evidence>
<gene>
    <name evidence="2" type="ORF">B0H15DRAFT_347564</name>
</gene>
<feature type="region of interest" description="Disordered" evidence="1">
    <location>
        <begin position="288"/>
        <end position="344"/>
    </location>
</feature>
<proteinExistence type="predicted"/>
<feature type="compositionally biased region" description="Basic and acidic residues" evidence="1">
    <location>
        <begin position="451"/>
        <end position="466"/>
    </location>
</feature>
<reference evidence="2" key="1">
    <citation type="submission" date="2023-03" db="EMBL/GenBank/DDBJ databases">
        <title>Massive genome expansion in bonnet fungi (Mycena s.s.) driven by repeated elements and novel gene families across ecological guilds.</title>
        <authorList>
            <consortium name="Lawrence Berkeley National Laboratory"/>
            <person name="Harder C.B."/>
            <person name="Miyauchi S."/>
            <person name="Viragh M."/>
            <person name="Kuo A."/>
            <person name="Thoen E."/>
            <person name="Andreopoulos B."/>
            <person name="Lu D."/>
            <person name="Skrede I."/>
            <person name="Drula E."/>
            <person name="Henrissat B."/>
            <person name="Morin E."/>
            <person name="Kohler A."/>
            <person name="Barry K."/>
            <person name="LaButti K."/>
            <person name="Morin E."/>
            <person name="Salamov A."/>
            <person name="Lipzen A."/>
            <person name="Mereny Z."/>
            <person name="Hegedus B."/>
            <person name="Baldrian P."/>
            <person name="Stursova M."/>
            <person name="Weitz H."/>
            <person name="Taylor A."/>
            <person name="Grigoriev I.V."/>
            <person name="Nagy L.G."/>
            <person name="Martin F."/>
            <person name="Kauserud H."/>
        </authorList>
    </citation>
    <scope>NUCLEOTIDE SEQUENCE</scope>
    <source>
        <strain evidence="2">CBHHK173m</strain>
    </source>
</reference>
<name>A0AAD6XTM2_9AGAR</name>
<dbReference type="AlphaFoldDB" id="A0AAD6XTM2"/>
<evidence type="ECO:0000313" key="3">
    <source>
        <dbReference type="Proteomes" id="UP001222325"/>
    </source>
</evidence>
<feature type="compositionally biased region" description="Basic and acidic residues" evidence="1">
    <location>
        <begin position="781"/>
        <end position="797"/>
    </location>
</feature>
<feature type="compositionally biased region" description="Basic and acidic residues" evidence="1">
    <location>
        <begin position="420"/>
        <end position="430"/>
    </location>
</feature>
<dbReference type="EMBL" id="JARJCN010000031">
    <property type="protein sequence ID" value="KAJ7086389.1"/>
    <property type="molecule type" value="Genomic_DNA"/>
</dbReference>
<comment type="caution">
    <text evidence="2">The sequence shown here is derived from an EMBL/GenBank/DDBJ whole genome shotgun (WGS) entry which is preliminary data.</text>
</comment>